<accession>A0ABQ0DBX9</accession>
<organism evidence="2 3">
    <name type="scientific">Entamoeba nuttalli</name>
    <dbReference type="NCBI Taxonomy" id="412467"/>
    <lineage>
        <taxon>Eukaryota</taxon>
        <taxon>Amoebozoa</taxon>
        <taxon>Evosea</taxon>
        <taxon>Archamoebae</taxon>
        <taxon>Mastigamoebida</taxon>
        <taxon>Entamoebidae</taxon>
        <taxon>Entamoeba</taxon>
    </lineage>
</organism>
<sequence length="112" mass="13371">MQRMDKDDLADYLKVNHLEQLSVQTLFDYHSSVGEIKDYCEDLLECFKKEHIYCDEDIRYNDLCAKETEILEDMHIVLNKIIKEHQGTIKAIRRNAAERREELKAIKVKKEK</sequence>
<gene>
    <name evidence="2" type="ORF">ENUP19_0051G0052</name>
</gene>
<evidence type="ECO:0000313" key="2">
    <source>
        <dbReference type="EMBL" id="GAB1220349.1"/>
    </source>
</evidence>
<name>A0ABQ0DBX9_9EUKA</name>
<evidence type="ECO:0000256" key="1">
    <source>
        <dbReference type="SAM" id="Coils"/>
    </source>
</evidence>
<proteinExistence type="predicted"/>
<protein>
    <submittedName>
        <fullName evidence="2">Uncharacterized protein</fullName>
    </submittedName>
</protein>
<comment type="caution">
    <text evidence="2">The sequence shown here is derived from an EMBL/GenBank/DDBJ whole genome shotgun (WGS) entry which is preliminary data.</text>
</comment>
<dbReference type="EMBL" id="BAAFRS010000051">
    <property type="protein sequence ID" value="GAB1220349.1"/>
    <property type="molecule type" value="Genomic_DNA"/>
</dbReference>
<feature type="coiled-coil region" evidence="1">
    <location>
        <begin position="82"/>
        <end position="109"/>
    </location>
</feature>
<reference evidence="2 3" key="1">
    <citation type="journal article" date="2019" name="PLoS Negl. Trop. Dis.">
        <title>Whole genome sequencing of Entamoeba nuttalli reveals mammalian host-related molecular signatures and a novel octapeptide-repeat surface protein.</title>
        <authorList>
            <person name="Tanaka M."/>
            <person name="Makiuchi T."/>
            <person name="Komiyama T."/>
            <person name="Shiina T."/>
            <person name="Osaki K."/>
            <person name="Tachibana H."/>
        </authorList>
    </citation>
    <scope>NUCLEOTIDE SEQUENCE [LARGE SCALE GENOMIC DNA]</scope>
    <source>
        <strain evidence="2 3">P19-061405</strain>
    </source>
</reference>
<keyword evidence="1" id="KW-0175">Coiled coil</keyword>
<dbReference type="Proteomes" id="UP001628156">
    <property type="component" value="Unassembled WGS sequence"/>
</dbReference>
<evidence type="ECO:0000313" key="3">
    <source>
        <dbReference type="Proteomes" id="UP001628156"/>
    </source>
</evidence>
<keyword evidence="3" id="KW-1185">Reference proteome</keyword>